<dbReference type="PANTHER" id="PTHR43420">
    <property type="entry name" value="ACETYLTRANSFERASE"/>
    <property type="match status" value="1"/>
</dbReference>
<keyword evidence="7" id="KW-0689">Ribosomal protein</keyword>
<dbReference type="CDD" id="cd04301">
    <property type="entry name" value="NAT_SF"/>
    <property type="match status" value="1"/>
</dbReference>
<evidence type="ECO:0000256" key="2">
    <source>
        <dbReference type="ARBA" id="ARBA00022490"/>
    </source>
</evidence>
<dbReference type="EMBL" id="JACRSR010000001">
    <property type="protein sequence ID" value="MBC8530881.1"/>
    <property type="molecule type" value="Genomic_DNA"/>
</dbReference>
<protein>
    <recommendedName>
        <fullName evidence="5">[Ribosomal protein bS18]-alanine N-acetyltransferase</fullName>
        <ecNumber evidence="5">2.3.1.266</ecNumber>
    </recommendedName>
</protein>
<dbReference type="AlphaFoldDB" id="A0A926D3I4"/>
<proteinExistence type="inferred from homology"/>
<dbReference type="InterPro" id="IPR050680">
    <property type="entry name" value="YpeA/RimI_acetyltransf"/>
</dbReference>
<keyword evidence="3" id="KW-0808">Transferase</keyword>
<dbReference type="InterPro" id="IPR016181">
    <property type="entry name" value="Acyl_CoA_acyltransferase"/>
</dbReference>
<dbReference type="GO" id="GO:0008999">
    <property type="term" value="F:protein-N-terminal-alanine acetyltransferase activity"/>
    <property type="evidence" value="ECO:0007669"/>
    <property type="project" value="UniProtKB-EC"/>
</dbReference>
<dbReference type="PROSITE" id="PS51186">
    <property type="entry name" value="GNAT"/>
    <property type="match status" value="1"/>
</dbReference>
<comment type="similarity">
    <text evidence="1 5">Belongs to the acetyltransferase family. RimI subfamily.</text>
</comment>
<evidence type="ECO:0000313" key="8">
    <source>
        <dbReference type="Proteomes" id="UP000623172"/>
    </source>
</evidence>
<dbReference type="RefSeq" id="WP_249314926.1">
    <property type="nucleotide sequence ID" value="NZ_JACRSR010000001.1"/>
</dbReference>
<evidence type="ECO:0000256" key="5">
    <source>
        <dbReference type="RuleBase" id="RU363094"/>
    </source>
</evidence>
<reference evidence="7" key="1">
    <citation type="submission" date="2020-08" db="EMBL/GenBank/DDBJ databases">
        <title>Genome public.</title>
        <authorList>
            <person name="Liu C."/>
            <person name="Sun Q."/>
        </authorList>
    </citation>
    <scope>NUCLEOTIDE SEQUENCE</scope>
    <source>
        <strain evidence="7">NSJ-53</strain>
    </source>
</reference>
<dbReference type="NCBIfam" id="TIGR01575">
    <property type="entry name" value="rimI"/>
    <property type="match status" value="1"/>
</dbReference>
<dbReference type="GO" id="GO:0005840">
    <property type="term" value="C:ribosome"/>
    <property type="evidence" value="ECO:0007669"/>
    <property type="project" value="UniProtKB-KW"/>
</dbReference>
<keyword evidence="7" id="KW-0687">Ribonucleoprotein</keyword>
<dbReference type="InterPro" id="IPR000182">
    <property type="entry name" value="GNAT_dom"/>
</dbReference>
<name>A0A926D3I4_9FIRM</name>
<dbReference type="SUPFAM" id="SSF55729">
    <property type="entry name" value="Acyl-CoA N-acyltransferases (Nat)"/>
    <property type="match status" value="1"/>
</dbReference>
<keyword evidence="8" id="KW-1185">Reference proteome</keyword>
<comment type="subcellular location">
    <subcellularLocation>
        <location evidence="5">Cytoplasm</location>
    </subcellularLocation>
</comment>
<evidence type="ECO:0000256" key="3">
    <source>
        <dbReference type="ARBA" id="ARBA00022679"/>
    </source>
</evidence>
<dbReference type="PANTHER" id="PTHR43420:SF44">
    <property type="entry name" value="ACETYLTRANSFERASE YPEA"/>
    <property type="match status" value="1"/>
</dbReference>
<comment type="catalytic activity">
    <reaction evidence="5">
        <text>N-terminal L-alanyl-[ribosomal protein bS18] + acetyl-CoA = N-terminal N(alpha)-acetyl-L-alanyl-[ribosomal protein bS18] + CoA + H(+)</text>
        <dbReference type="Rhea" id="RHEA:43756"/>
        <dbReference type="Rhea" id="RHEA-COMP:10676"/>
        <dbReference type="Rhea" id="RHEA-COMP:10677"/>
        <dbReference type="ChEBI" id="CHEBI:15378"/>
        <dbReference type="ChEBI" id="CHEBI:57287"/>
        <dbReference type="ChEBI" id="CHEBI:57288"/>
        <dbReference type="ChEBI" id="CHEBI:64718"/>
        <dbReference type="ChEBI" id="CHEBI:83683"/>
        <dbReference type="EC" id="2.3.1.266"/>
    </reaction>
</comment>
<organism evidence="7 8">
    <name type="scientific">Gehongia tenuis</name>
    <dbReference type="NCBI Taxonomy" id="2763655"/>
    <lineage>
        <taxon>Bacteria</taxon>
        <taxon>Bacillati</taxon>
        <taxon>Bacillota</taxon>
        <taxon>Clostridia</taxon>
        <taxon>Christensenellales</taxon>
        <taxon>Christensenellaceae</taxon>
        <taxon>Gehongia</taxon>
    </lineage>
</organism>
<accession>A0A926D3I4</accession>
<comment type="caution">
    <text evidence="7">The sequence shown here is derived from an EMBL/GenBank/DDBJ whole genome shotgun (WGS) entry which is preliminary data.</text>
</comment>
<dbReference type="Gene3D" id="3.40.630.30">
    <property type="match status" value="1"/>
</dbReference>
<keyword evidence="2 5" id="KW-0963">Cytoplasm</keyword>
<evidence type="ECO:0000256" key="1">
    <source>
        <dbReference type="ARBA" id="ARBA00005395"/>
    </source>
</evidence>
<dbReference type="GO" id="GO:0005737">
    <property type="term" value="C:cytoplasm"/>
    <property type="evidence" value="ECO:0007669"/>
    <property type="project" value="UniProtKB-SubCell"/>
</dbReference>
<feature type="domain" description="N-acetyltransferase" evidence="6">
    <location>
        <begin position="1"/>
        <end position="141"/>
    </location>
</feature>
<dbReference type="Pfam" id="PF00583">
    <property type="entry name" value="Acetyltransf_1"/>
    <property type="match status" value="1"/>
</dbReference>
<evidence type="ECO:0000259" key="6">
    <source>
        <dbReference type="PROSITE" id="PS51186"/>
    </source>
</evidence>
<evidence type="ECO:0000256" key="4">
    <source>
        <dbReference type="ARBA" id="ARBA00023315"/>
    </source>
</evidence>
<comment type="function">
    <text evidence="5">Acetylates the N-terminal alanine of ribosomal protein bS18.</text>
</comment>
<evidence type="ECO:0000313" key="7">
    <source>
        <dbReference type="EMBL" id="MBC8530881.1"/>
    </source>
</evidence>
<dbReference type="Proteomes" id="UP000623172">
    <property type="component" value="Unassembled WGS sequence"/>
</dbReference>
<keyword evidence="4" id="KW-0012">Acyltransferase</keyword>
<dbReference type="InterPro" id="IPR006464">
    <property type="entry name" value="AcTrfase_RimI/Ard1"/>
</dbReference>
<dbReference type="EC" id="2.3.1.266" evidence="5"/>
<sequence length="145" mass="16393">MALQDIDPVLVMERLCFATPWSREAFIGEVRDNECAHYLVGETAGRVVAYGGFWRVLDEGHITNVAVHPDYQGLGYGKILLDALLRRAAELGVVSATLEVRESNFRAIRLYEKFGFEPAGRRKGYYADNGEDAIIMWQRDLENIP</sequence>
<gene>
    <name evidence="7" type="primary">rimI</name>
    <name evidence="7" type="ORF">H8696_03370</name>
</gene>